<keyword evidence="2" id="KW-0328">Glycosyltransferase</keyword>
<evidence type="ECO:0000256" key="3">
    <source>
        <dbReference type="ARBA" id="ARBA00022679"/>
    </source>
</evidence>
<reference evidence="6" key="1">
    <citation type="submission" date="2016-02" db="EMBL/GenBank/DDBJ databases">
        <authorList>
            <person name="Schultz-Johansen M."/>
            <person name="Glaring M.A."/>
            <person name="Bech P.K."/>
            <person name="Stougaard P."/>
        </authorList>
    </citation>
    <scope>NUCLEOTIDE SEQUENCE [LARGE SCALE GENOMIC DNA]</scope>
    <source>
        <strain evidence="6">S66</strain>
    </source>
</reference>
<dbReference type="PANTHER" id="PTHR43179">
    <property type="entry name" value="RHAMNOSYLTRANSFERASE WBBL"/>
    <property type="match status" value="1"/>
</dbReference>
<dbReference type="Gene3D" id="3.90.550.10">
    <property type="entry name" value="Spore Coat Polysaccharide Biosynthesis Protein SpsA, Chain A"/>
    <property type="match status" value="1"/>
</dbReference>
<dbReference type="RefSeq" id="WP_068377451.1">
    <property type="nucleotide sequence ID" value="NZ_LSNE01000006.1"/>
</dbReference>
<comment type="caution">
    <text evidence="5">The sequence shown here is derived from an EMBL/GenBank/DDBJ whole genome shotgun (WGS) entry which is preliminary data.</text>
</comment>
<evidence type="ECO:0000259" key="4">
    <source>
        <dbReference type="Pfam" id="PF00535"/>
    </source>
</evidence>
<dbReference type="SUPFAM" id="SSF53448">
    <property type="entry name" value="Nucleotide-diphospho-sugar transferases"/>
    <property type="match status" value="1"/>
</dbReference>
<feature type="domain" description="Glycosyltransferase 2-like" evidence="4">
    <location>
        <begin position="8"/>
        <end position="130"/>
    </location>
</feature>
<keyword evidence="6" id="KW-1185">Reference proteome</keyword>
<evidence type="ECO:0000256" key="2">
    <source>
        <dbReference type="ARBA" id="ARBA00022676"/>
    </source>
</evidence>
<dbReference type="InterPro" id="IPR001173">
    <property type="entry name" value="Glyco_trans_2-like"/>
</dbReference>
<evidence type="ECO:0000313" key="6">
    <source>
        <dbReference type="Proteomes" id="UP000070299"/>
    </source>
</evidence>
<dbReference type="InterPro" id="IPR029044">
    <property type="entry name" value="Nucleotide-diphossugar_trans"/>
</dbReference>
<evidence type="ECO:0000313" key="5">
    <source>
        <dbReference type="EMBL" id="KXI28499.1"/>
    </source>
</evidence>
<dbReference type="PANTHER" id="PTHR43179:SF12">
    <property type="entry name" value="GALACTOFURANOSYLTRANSFERASE GLFT2"/>
    <property type="match status" value="1"/>
</dbReference>
<dbReference type="EMBL" id="LSNE01000006">
    <property type="protein sequence ID" value="KXI28499.1"/>
    <property type="molecule type" value="Genomic_DNA"/>
</dbReference>
<name>A0A135ZZS5_9ALTE</name>
<gene>
    <name evidence="5" type="ORF">AX660_15525</name>
</gene>
<dbReference type="OrthoDB" id="9771846at2"/>
<accession>A0A135ZZS5</accession>
<dbReference type="CDD" id="cd04186">
    <property type="entry name" value="GT_2_like_c"/>
    <property type="match status" value="1"/>
</dbReference>
<keyword evidence="3" id="KW-0808">Transferase</keyword>
<protein>
    <recommendedName>
        <fullName evidence="4">Glycosyltransferase 2-like domain-containing protein</fullName>
    </recommendedName>
</protein>
<evidence type="ECO:0000256" key="1">
    <source>
        <dbReference type="ARBA" id="ARBA00006739"/>
    </source>
</evidence>
<comment type="similarity">
    <text evidence="1">Belongs to the glycosyltransferase 2 family.</text>
</comment>
<sequence>MTIKVLAIVVTYNGKDWIDYCVGSLLASKPVPDIICIDNNSTDGTQQYLMERYPDVGLIKSTENLGFGKGNNLGLQKCLDEGYDYAFLLNQDARVEPDTIQKLVVAHRQNTEYGVLSPIHRAYDNNILDGNFTIYLGSSNTPKYVSDVILGNKLKDIYDTSFVNAALWLVSKQCLLTVGIFDPVFTHYCEDQDFLDRVRGSGLKVGIVPVALANHARNQVGGGPAEVKTKNLSSVINRDYVDLLLRFKRCRDKKTTKILFFLREMLFTIFYNTLMFDGQKLKKNIIIYFRLFKAVRKNDV</sequence>
<proteinExistence type="inferred from homology"/>
<dbReference type="Pfam" id="PF00535">
    <property type="entry name" value="Glycos_transf_2"/>
    <property type="match status" value="1"/>
</dbReference>
<dbReference type="Proteomes" id="UP000070299">
    <property type="component" value="Unassembled WGS sequence"/>
</dbReference>
<organism evidence="5 6">
    <name type="scientific">Paraglaciecola hydrolytica</name>
    <dbReference type="NCBI Taxonomy" id="1799789"/>
    <lineage>
        <taxon>Bacteria</taxon>
        <taxon>Pseudomonadati</taxon>
        <taxon>Pseudomonadota</taxon>
        <taxon>Gammaproteobacteria</taxon>
        <taxon>Alteromonadales</taxon>
        <taxon>Alteromonadaceae</taxon>
        <taxon>Paraglaciecola</taxon>
    </lineage>
</organism>
<dbReference type="GO" id="GO:0016757">
    <property type="term" value="F:glycosyltransferase activity"/>
    <property type="evidence" value="ECO:0007669"/>
    <property type="project" value="UniProtKB-KW"/>
</dbReference>
<dbReference type="STRING" id="1799789.AX660_15525"/>
<dbReference type="AlphaFoldDB" id="A0A135ZZS5"/>